<dbReference type="Proteomes" id="UP001595925">
    <property type="component" value="Unassembled WGS sequence"/>
</dbReference>
<evidence type="ECO:0000313" key="2">
    <source>
        <dbReference type="Proteomes" id="UP001595925"/>
    </source>
</evidence>
<reference evidence="1 2" key="1">
    <citation type="journal article" date="2019" name="Int. J. Syst. Evol. Microbiol.">
        <title>The Global Catalogue of Microorganisms (GCM) 10K type strain sequencing project: providing services to taxonomists for standard genome sequencing and annotation.</title>
        <authorList>
            <consortium name="The Broad Institute Genomics Platform"/>
            <consortium name="The Broad Institute Genome Sequencing Center for Infectious Disease"/>
            <person name="Wu L."/>
            <person name="Ma J."/>
        </authorList>
    </citation>
    <scope>NUCLEOTIDE SEQUENCE [LARGE SCALE GENOMIC DNA]</scope>
    <source>
        <strain evidence="1 2">CGMCC 1.15824</strain>
    </source>
</reference>
<name>A0ABD5QJ31_9EURY</name>
<protein>
    <submittedName>
        <fullName evidence="1">Uncharacterized protein</fullName>
    </submittedName>
</protein>
<accession>A0ABD5QJ31</accession>
<gene>
    <name evidence="1" type="ORF">ACFPFO_18450</name>
</gene>
<evidence type="ECO:0000313" key="1">
    <source>
        <dbReference type="EMBL" id="MFC4989701.1"/>
    </source>
</evidence>
<dbReference type="EMBL" id="JBHSJG010000054">
    <property type="protein sequence ID" value="MFC4989701.1"/>
    <property type="molecule type" value="Genomic_DNA"/>
</dbReference>
<comment type="caution">
    <text evidence="1">The sequence shown here is derived from an EMBL/GenBank/DDBJ whole genome shotgun (WGS) entry which is preliminary data.</text>
</comment>
<keyword evidence="2" id="KW-1185">Reference proteome</keyword>
<proteinExistence type="predicted"/>
<sequence length="230" mass="25644">MSIFDTLRPGAQIDDQLETLRKDTDTLREDVDGLQAALDRGPVEPSGPTVNLSQEECDDLGQWIIDHPNTHPILESGGEYPIKTEPRLTDPDQEHHELVVQGNGAEIVVADESVGSFGWFGRTAGGAFSTLSLQDLILVVDPDQGYDAGWGRFWIDERVENTNLSIAGARRRPGPERRHTSSLDRVRYQGEYPSTGLNDLGQCIPFHESARVRPTDVLRVRVLRPRVRRA</sequence>
<dbReference type="RefSeq" id="WP_224828134.1">
    <property type="nucleotide sequence ID" value="NZ_JAIVEF010000004.1"/>
</dbReference>
<organism evidence="1 2">
    <name type="scientific">Saliphagus infecundisoli</name>
    <dbReference type="NCBI Taxonomy" id="1849069"/>
    <lineage>
        <taxon>Archaea</taxon>
        <taxon>Methanobacteriati</taxon>
        <taxon>Methanobacteriota</taxon>
        <taxon>Stenosarchaea group</taxon>
        <taxon>Halobacteria</taxon>
        <taxon>Halobacteriales</taxon>
        <taxon>Natrialbaceae</taxon>
        <taxon>Saliphagus</taxon>
    </lineage>
</organism>
<dbReference type="AlphaFoldDB" id="A0ABD5QJ31"/>